<evidence type="ECO:0000313" key="2">
    <source>
        <dbReference type="EMBL" id="VDM30699.1"/>
    </source>
</evidence>
<accession>A0A158RE16</accession>
<sequence>MSQQPSAQPPPKASKANALLTSRHDASVPLRLLSTDTAHSSHTLILAIDKGELTGGVSVGKRLLPLSQHTFVPCLSLLPLSPPPTPPPPPPPNYDATSRMCWNVSSRATRGRPSPQACKGTTTAVDSKGTLVTIPKVPINILSHDQTPRLPPFLSQMRSFRFCHQYKALKSEQPATQPATQSVSSQPASQPNQSVGRSVGRSGDQPASQPAKRPTVANRFGHVISSRWLCTYSCKRILSPLAFKPRAD</sequence>
<feature type="region of interest" description="Disordered" evidence="1">
    <location>
        <begin position="171"/>
        <end position="214"/>
    </location>
</feature>
<name>A0A158RE16_HYDTA</name>
<dbReference type="EMBL" id="UYWX01020305">
    <property type="protein sequence ID" value="VDM30699.1"/>
    <property type="molecule type" value="Genomic_DNA"/>
</dbReference>
<reference evidence="2 3" key="2">
    <citation type="submission" date="2018-11" db="EMBL/GenBank/DDBJ databases">
        <authorList>
            <consortium name="Pathogen Informatics"/>
        </authorList>
    </citation>
    <scope>NUCLEOTIDE SEQUENCE [LARGE SCALE GENOMIC DNA]</scope>
</reference>
<feature type="compositionally biased region" description="Polar residues" evidence="1">
    <location>
        <begin position="173"/>
        <end position="196"/>
    </location>
</feature>
<evidence type="ECO:0000256" key="1">
    <source>
        <dbReference type="SAM" id="MobiDB-lite"/>
    </source>
</evidence>
<organism evidence="4">
    <name type="scientific">Hydatigena taeniaeformis</name>
    <name type="common">Feline tapeworm</name>
    <name type="synonym">Taenia taeniaeformis</name>
    <dbReference type="NCBI Taxonomy" id="6205"/>
    <lineage>
        <taxon>Eukaryota</taxon>
        <taxon>Metazoa</taxon>
        <taxon>Spiralia</taxon>
        <taxon>Lophotrochozoa</taxon>
        <taxon>Platyhelminthes</taxon>
        <taxon>Cestoda</taxon>
        <taxon>Eucestoda</taxon>
        <taxon>Cyclophyllidea</taxon>
        <taxon>Taeniidae</taxon>
        <taxon>Hydatigera</taxon>
    </lineage>
</organism>
<keyword evidence="3" id="KW-1185">Reference proteome</keyword>
<dbReference type="Proteomes" id="UP000274429">
    <property type="component" value="Unassembled WGS sequence"/>
</dbReference>
<evidence type="ECO:0000313" key="3">
    <source>
        <dbReference type="Proteomes" id="UP000274429"/>
    </source>
</evidence>
<protein>
    <submittedName>
        <fullName evidence="2 4">Uncharacterized protein</fullName>
    </submittedName>
</protein>
<dbReference type="AlphaFoldDB" id="A0A158RE16"/>
<reference evidence="4" key="1">
    <citation type="submission" date="2016-04" db="UniProtKB">
        <authorList>
            <consortium name="WormBaseParasite"/>
        </authorList>
    </citation>
    <scope>IDENTIFICATION</scope>
</reference>
<gene>
    <name evidence="2" type="ORF">TTAC_LOCUS6482</name>
</gene>
<evidence type="ECO:0000313" key="4">
    <source>
        <dbReference type="WBParaSite" id="TTAC_0000649701-mRNA-1"/>
    </source>
</evidence>
<dbReference type="STRING" id="6205.A0A158RE16"/>
<proteinExistence type="predicted"/>
<dbReference type="WBParaSite" id="TTAC_0000649701-mRNA-1">
    <property type="protein sequence ID" value="TTAC_0000649701-mRNA-1"/>
    <property type="gene ID" value="TTAC_0000649701"/>
</dbReference>